<dbReference type="Proteomes" id="UP000293874">
    <property type="component" value="Unassembled WGS sequence"/>
</dbReference>
<dbReference type="PROSITE" id="PS51257">
    <property type="entry name" value="PROKAR_LIPOPROTEIN"/>
    <property type="match status" value="1"/>
</dbReference>
<evidence type="ECO:0008006" key="4">
    <source>
        <dbReference type="Google" id="ProtNLM"/>
    </source>
</evidence>
<dbReference type="EMBL" id="SGXA01000001">
    <property type="protein sequence ID" value="RZS74357.1"/>
    <property type="molecule type" value="Genomic_DNA"/>
</dbReference>
<evidence type="ECO:0000313" key="2">
    <source>
        <dbReference type="EMBL" id="RZS74357.1"/>
    </source>
</evidence>
<protein>
    <recommendedName>
        <fullName evidence="4">DUF4350 domain-containing protein</fullName>
    </recommendedName>
</protein>
<evidence type="ECO:0000313" key="3">
    <source>
        <dbReference type="Proteomes" id="UP000293874"/>
    </source>
</evidence>
<sequence length="391" mass="45241">MKKLLTYQWLLLALLSTVLIMSCGPKKKKVLDKRVTLLRTDKIPYGTWYAFENLQHIFPDATVDVDKSGLMQQGEKNTAYIIIYRNVLPTEEESITLGNFISGGGHLFLSAWRFNEHILDSLHLEMSTDFFSQQRAVTIDDPVTGKTDTFSYPGMPFEAYFSKFDSSITTVLGHNADGKPNFLKFTYNNGGVLYLHCAPQALSNFFLLHKDNKRYYDAVMSHLPSSITDIQWNEYFRTHRKNEDEKFSALGWLRNQPSLAAAMWLLLLLALLVYLFESKRKQRVVPVRPPLKNATVEFARTVGRLYLQRKDNNNLAYKMAAIFMDHVRRKFNVRTTMDDEFVEKLSHKSGYDKVALANLLYQLKYAQANEGVSDMELLELQQKLDHFYQHT</sequence>
<proteinExistence type="predicted"/>
<keyword evidence="1" id="KW-1133">Transmembrane helix</keyword>
<evidence type="ECO:0000256" key="1">
    <source>
        <dbReference type="SAM" id="Phobius"/>
    </source>
</evidence>
<reference evidence="2 3" key="1">
    <citation type="submission" date="2019-02" db="EMBL/GenBank/DDBJ databases">
        <title>Genomic Encyclopedia of Type Strains, Phase IV (KMG-IV): sequencing the most valuable type-strain genomes for metagenomic binning, comparative biology and taxonomic classification.</title>
        <authorList>
            <person name="Goeker M."/>
        </authorList>
    </citation>
    <scope>NUCLEOTIDE SEQUENCE [LARGE SCALE GENOMIC DNA]</scope>
    <source>
        <strain evidence="2 3">DSM 18116</strain>
    </source>
</reference>
<dbReference type="AlphaFoldDB" id="A0A4Q7MYP1"/>
<feature type="transmembrane region" description="Helical" evidence="1">
    <location>
        <begin position="258"/>
        <end position="276"/>
    </location>
</feature>
<dbReference type="OrthoDB" id="1111222at2"/>
<gene>
    <name evidence="2" type="ORF">EV199_0202</name>
</gene>
<keyword evidence="3" id="KW-1185">Reference proteome</keyword>
<comment type="caution">
    <text evidence="2">The sequence shown here is derived from an EMBL/GenBank/DDBJ whole genome shotgun (WGS) entry which is preliminary data.</text>
</comment>
<keyword evidence="1" id="KW-0472">Membrane</keyword>
<keyword evidence="1" id="KW-0812">Transmembrane</keyword>
<name>A0A4Q7MYP1_9BACT</name>
<dbReference type="RefSeq" id="WP_130538829.1">
    <property type="nucleotide sequence ID" value="NZ_CP042431.1"/>
</dbReference>
<accession>A0A4Q7MYP1</accession>
<organism evidence="2 3">
    <name type="scientific">Pseudobacter ginsenosidimutans</name>
    <dbReference type="NCBI Taxonomy" id="661488"/>
    <lineage>
        <taxon>Bacteria</taxon>
        <taxon>Pseudomonadati</taxon>
        <taxon>Bacteroidota</taxon>
        <taxon>Chitinophagia</taxon>
        <taxon>Chitinophagales</taxon>
        <taxon>Chitinophagaceae</taxon>
        <taxon>Pseudobacter</taxon>
    </lineage>
</organism>